<dbReference type="AlphaFoldDB" id="A0A0F9KUH3"/>
<proteinExistence type="predicted"/>
<comment type="caution">
    <text evidence="1">The sequence shown here is derived from an EMBL/GenBank/DDBJ whole genome shotgun (WGS) entry which is preliminary data.</text>
</comment>
<protein>
    <submittedName>
        <fullName evidence="1">Uncharacterized protein</fullName>
    </submittedName>
</protein>
<dbReference type="EMBL" id="LAZR01007327">
    <property type="protein sequence ID" value="KKM85974.1"/>
    <property type="molecule type" value="Genomic_DNA"/>
</dbReference>
<name>A0A0F9KUH3_9ZZZZ</name>
<accession>A0A0F9KUH3</accession>
<organism evidence="1">
    <name type="scientific">marine sediment metagenome</name>
    <dbReference type="NCBI Taxonomy" id="412755"/>
    <lineage>
        <taxon>unclassified sequences</taxon>
        <taxon>metagenomes</taxon>
        <taxon>ecological metagenomes</taxon>
    </lineage>
</organism>
<sequence>MATRIQPGPDNPCTFCDALLHGYTRDYCLRDRTINPPAGCDIGPNPPIPSSDPINYILELH</sequence>
<evidence type="ECO:0000313" key="1">
    <source>
        <dbReference type="EMBL" id="KKM85974.1"/>
    </source>
</evidence>
<gene>
    <name evidence="1" type="ORF">LCGC14_1283640</name>
</gene>
<reference evidence="1" key="1">
    <citation type="journal article" date="2015" name="Nature">
        <title>Complex archaea that bridge the gap between prokaryotes and eukaryotes.</title>
        <authorList>
            <person name="Spang A."/>
            <person name="Saw J.H."/>
            <person name="Jorgensen S.L."/>
            <person name="Zaremba-Niedzwiedzka K."/>
            <person name="Martijn J."/>
            <person name="Lind A.E."/>
            <person name="van Eijk R."/>
            <person name="Schleper C."/>
            <person name="Guy L."/>
            <person name="Ettema T.J."/>
        </authorList>
    </citation>
    <scope>NUCLEOTIDE SEQUENCE</scope>
</reference>